<evidence type="ECO:0000256" key="3">
    <source>
        <dbReference type="ARBA" id="ARBA00022801"/>
    </source>
</evidence>
<dbReference type="PROSITE" id="PS00383">
    <property type="entry name" value="TYR_PHOSPHATASE_1"/>
    <property type="match status" value="1"/>
</dbReference>
<feature type="compositionally biased region" description="Polar residues" evidence="5">
    <location>
        <begin position="466"/>
        <end position="490"/>
    </location>
</feature>
<feature type="compositionally biased region" description="Basic residues" evidence="5">
    <location>
        <begin position="401"/>
        <end position="413"/>
    </location>
</feature>
<feature type="region of interest" description="Disordered" evidence="5">
    <location>
        <begin position="1"/>
        <end position="142"/>
    </location>
</feature>
<accession>A0A165EEU0</accession>
<feature type="domain" description="Tyrosine specific protein phosphatases" evidence="7">
    <location>
        <begin position="237"/>
        <end position="308"/>
    </location>
</feature>
<dbReference type="GO" id="GO:0043409">
    <property type="term" value="P:negative regulation of MAPK cascade"/>
    <property type="evidence" value="ECO:0007669"/>
    <property type="project" value="TreeGrafter"/>
</dbReference>
<dbReference type="GeneID" id="63824061"/>
<dbReference type="GO" id="GO:0033550">
    <property type="term" value="F:MAP kinase tyrosine phosphatase activity"/>
    <property type="evidence" value="ECO:0007669"/>
    <property type="project" value="TreeGrafter"/>
</dbReference>
<dbReference type="AlphaFoldDB" id="A0A165EEU0"/>
<feature type="compositionally biased region" description="Low complexity" evidence="5">
    <location>
        <begin position="610"/>
        <end position="626"/>
    </location>
</feature>
<keyword evidence="3" id="KW-0378">Hydrolase</keyword>
<keyword evidence="4" id="KW-0904">Protein phosphatase</keyword>
<feature type="compositionally biased region" description="Polar residues" evidence="5">
    <location>
        <begin position="8"/>
        <end position="17"/>
    </location>
</feature>
<dbReference type="Pfam" id="PF00782">
    <property type="entry name" value="DSPc"/>
    <property type="match status" value="1"/>
</dbReference>
<dbReference type="InParanoid" id="A0A165EEU0"/>
<dbReference type="InterPro" id="IPR016130">
    <property type="entry name" value="Tyr_Pase_AS"/>
</dbReference>
<proteinExistence type="inferred from homology"/>
<dbReference type="OrthoDB" id="2017893at2759"/>
<dbReference type="STRING" id="1314785.A0A165EEU0"/>
<dbReference type="PROSITE" id="PS50056">
    <property type="entry name" value="TYR_PHOSPHATASE_2"/>
    <property type="match status" value="1"/>
</dbReference>
<evidence type="ECO:0000256" key="2">
    <source>
        <dbReference type="ARBA" id="ARBA00013064"/>
    </source>
</evidence>
<reference evidence="8 9" key="1">
    <citation type="journal article" date="2016" name="Mol. Biol. Evol.">
        <title>Comparative Genomics of Early-Diverging Mushroom-Forming Fungi Provides Insights into the Origins of Lignocellulose Decay Capabilities.</title>
        <authorList>
            <person name="Nagy L.G."/>
            <person name="Riley R."/>
            <person name="Tritt A."/>
            <person name="Adam C."/>
            <person name="Daum C."/>
            <person name="Floudas D."/>
            <person name="Sun H."/>
            <person name="Yadav J.S."/>
            <person name="Pangilinan J."/>
            <person name="Larsson K.H."/>
            <person name="Matsuura K."/>
            <person name="Barry K."/>
            <person name="Labutti K."/>
            <person name="Kuo R."/>
            <person name="Ohm R.A."/>
            <person name="Bhattacharya S.S."/>
            <person name="Shirouzu T."/>
            <person name="Yoshinaga Y."/>
            <person name="Martin F.M."/>
            <person name="Grigoriev I.V."/>
            <person name="Hibbett D.S."/>
        </authorList>
    </citation>
    <scope>NUCLEOTIDE SEQUENCE [LARGE SCALE GENOMIC DNA]</scope>
    <source>
        <strain evidence="8 9">93-53</strain>
    </source>
</reference>
<dbReference type="InterPro" id="IPR020422">
    <property type="entry name" value="TYR_PHOSPHATASE_DUAL_dom"/>
</dbReference>
<dbReference type="EMBL" id="KV427622">
    <property type="protein sequence ID" value="KZT06899.1"/>
    <property type="molecule type" value="Genomic_DNA"/>
</dbReference>
<gene>
    <name evidence="8" type="ORF">LAESUDRAFT_714024</name>
</gene>
<dbReference type="PROSITE" id="PS50054">
    <property type="entry name" value="TYR_PHOSPHATASE_DUAL"/>
    <property type="match status" value="1"/>
</dbReference>
<evidence type="ECO:0000259" key="7">
    <source>
        <dbReference type="PROSITE" id="PS50056"/>
    </source>
</evidence>
<feature type="compositionally biased region" description="Low complexity" evidence="5">
    <location>
        <begin position="385"/>
        <end position="400"/>
    </location>
</feature>
<feature type="compositionally biased region" description="Low complexity" evidence="5">
    <location>
        <begin position="45"/>
        <end position="61"/>
    </location>
</feature>
<feature type="compositionally biased region" description="Low complexity" evidence="5">
    <location>
        <begin position="79"/>
        <end position="100"/>
    </location>
</feature>
<dbReference type="GO" id="GO:0017017">
    <property type="term" value="F:MAP kinase tyrosine/serine/threonine phosphatase activity"/>
    <property type="evidence" value="ECO:0007669"/>
    <property type="project" value="TreeGrafter"/>
</dbReference>
<evidence type="ECO:0000256" key="1">
    <source>
        <dbReference type="ARBA" id="ARBA00008601"/>
    </source>
</evidence>
<dbReference type="Proteomes" id="UP000076871">
    <property type="component" value="Unassembled WGS sequence"/>
</dbReference>
<feature type="domain" description="Tyrosine-protein phosphatase" evidence="6">
    <location>
        <begin position="141"/>
        <end position="329"/>
    </location>
</feature>
<evidence type="ECO:0000256" key="5">
    <source>
        <dbReference type="SAM" id="MobiDB-lite"/>
    </source>
</evidence>
<dbReference type="InterPro" id="IPR000387">
    <property type="entry name" value="Tyr_Pase_dom"/>
</dbReference>
<evidence type="ECO:0000313" key="8">
    <source>
        <dbReference type="EMBL" id="KZT06899.1"/>
    </source>
</evidence>
<protein>
    <recommendedName>
        <fullName evidence="2">protein-tyrosine-phosphatase</fullName>
        <ecNumber evidence="2">3.1.3.48</ecNumber>
    </recommendedName>
</protein>
<feature type="region of interest" description="Disordered" evidence="5">
    <location>
        <begin position="428"/>
        <end position="490"/>
    </location>
</feature>
<feature type="compositionally biased region" description="Acidic residues" evidence="5">
    <location>
        <begin position="429"/>
        <end position="439"/>
    </location>
</feature>
<keyword evidence="9" id="KW-1185">Reference proteome</keyword>
<evidence type="ECO:0000256" key="4">
    <source>
        <dbReference type="ARBA" id="ARBA00022912"/>
    </source>
</evidence>
<dbReference type="PANTHER" id="PTHR10159">
    <property type="entry name" value="DUAL SPECIFICITY PROTEIN PHOSPHATASE"/>
    <property type="match status" value="1"/>
</dbReference>
<dbReference type="RefSeq" id="XP_040764639.1">
    <property type="nucleotide sequence ID" value="XM_040907032.1"/>
</dbReference>
<dbReference type="SUPFAM" id="SSF52799">
    <property type="entry name" value="(Phosphotyrosine protein) phosphatases II"/>
    <property type="match status" value="1"/>
</dbReference>
<sequence length="677" mass="73219">MDTAATPRPQSALQSATPRRRGPLASLRIEPPAHRSDIAVVQNESSASVSTLSSATSDTDSFVFPTPSKPRSSRNMKRLSLALPSAQSSAANSPLLPSDLPDAEPKRRLSIVSLPPTTGSGLLRRRGEEDEHSDPSPYQNGPVQVLPGIWLGSEDNVRDWTGHMKRGIRSILNVAKEVSTVFDLNQPLRQFASTPDLKAAASRTDSTYYPAHIPSGRPAMHYLKLPWSHGQVDLVHEGFPAAMAFVDKALERGDGVLIHCQCGISRSATLVIALVMRAAAQRSPNVPSEVWALKGMQGAYTFVKEKSRAVGPNMSLIYQLLDYERTFKTGNSSPGSSDQSPSEEEWGKQRMLLDEENDDRESIEVMREAKALDRAMEDRLVARKSSTSSLSSTGTGPSGSRRLRISSGSRKRAGSIASIMTGSSLLSEDLVEEDEEEELLGVGGGFDEGSTEASCSSAEPTEDESSGSSRVSLDSKSRGQISPTPPTARQQLLIRMPPSAPHHKLSFNLSPPATAIKMSFEIPPLPQPKTKSRRRPPPIGILPPVPSSPVIPINPAVMAPRPRVDARKAEQPPANLRIPQSRTRNLPTPRPMSMVSTPSQTLFVFPPSPTLTTRTPSTMTLTSNTSYPFPSMATPRVSSFKADGRRRSFIGVPPPSTPTVASSRVDVRGWFGVSSRK</sequence>
<dbReference type="PANTHER" id="PTHR10159:SF519">
    <property type="entry name" value="DUAL SPECIFICITY PROTEIN PHOSPHATASE MPK3"/>
    <property type="match status" value="1"/>
</dbReference>
<feature type="region of interest" description="Disordered" evidence="5">
    <location>
        <begin position="521"/>
        <end position="546"/>
    </location>
</feature>
<dbReference type="InterPro" id="IPR000340">
    <property type="entry name" value="Dual-sp_phosphatase_cat-dom"/>
</dbReference>
<name>A0A165EEU0_9APHY</name>
<dbReference type="GO" id="GO:0005737">
    <property type="term" value="C:cytoplasm"/>
    <property type="evidence" value="ECO:0007669"/>
    <property type="project" value="TreeGrafter"/>
</dbReference>
<dbReference type="EC" id="3.1.3.48" evidence="2"/>
<comment type="similarity">
    <text evidence="1">Belongs to the protein-tyrosine phosphatase family. Non-receptor class dual specificity subfamily.</text>
</comment>
<organism evidence="8 9">
    <name type="scientific">Laetiporus sulphureus 93-53</name>
    <dbReference type="NCBI Taxonomy" id="1314785"/>
    <lineage>
        <taxon>Eukaryota</taxon>
        <taxon>Fungi</taxon>
        <taxon>Dikarya</taxon>
        <taxon>Basidiomycota</taxon>
        <taxon>Agaricomycotina</taxon>
        <taxon>Agaricomycetes</taxon>
        <taxon>Polyporales</taxon>
        <taxon>Laetiporus</taxon>
    </lineage>
</organism>
<feature type="region of interest" description="Disordered" evidence="5">
    <location>
        <begin position="567"/>
        <end position="627"/>
    </location>
</feature>
<dbReference type="InterPro" id="IPR029021">
    <property type="entry name" value="Prot-tyrosine_phosphatase-like"/>
</dbReference>
<feature type="region of interest" description="Disordered" evidence="5">
    <location>
        <begin position="380"/>
        <end position="415"/>
    </location>
</feature>
<feature type="compositionally biased region" description="Pro residues" evidence="5">
    <location>
        <begin position="537"/>
        <end position="546"/>
    </location>
</feature>
<dbReference type="GO" id="GO:0008330">
    <property type="term" value="F:protein tyrosine/threonine phosphatase activity"/>
    <property type="evidence" value="ECO:0007669"/>
    <property type="project" value="TreeGrafter"/>
</dbReference>
<dbReference type="SMART" id="SM00195">
    <property type="entry name" value="DSPc"/>
    <property type="match status" value="1"/>
</dbReference>
<dbReference type="Gene3D" id="3.90.190.10">
    <property type="entry name" value="Protein tyrosine phosphatase superfamily"/>
    <property type="match status" value="1"/>
</dbReference>
<evidence type="ECO:0000313" key="9">
    <source>
        <dbReference type="Proteomes" id="UP000076871"/>
    </source>
</evidence>
<evidence type="ECO:0000259" key="6">
    <source>
        <dbReference type="PROSITE" id="PS50054"/>
    </source>
</evidence>